<dbReference type="PANTHER" id="PTHR34964:SF1">
    <property type="entry name" value="MEMBRANE LIPOPROTEIN"/>
    <property type="match status" value="1"/>
</dbReference>
<keyword evidence="2" id="KW-0812">Transmembrane</keyword>
<dbReference type="EMBL" id="JBEDUW010000001">
    <property type="protein sequence ID" value="KAK9950146.1"/>
    <property type="molecule type" value="Genomic_DNA"/>
</dbReference>
<protein>
    <submittedName>
        <fullName evidence="3">Uncharacterized protein</fullName>
    </submittedName>
</protein>
<accession>A0AAW1YNE2</accession>
<feature type="transmembrane region" description="Helical" evidence="2">
    <location>
        <begin position="23"/>
        <end position="48"/>
    </location>
</feature>
<comment type="caution">
    <text evidence="3">The sequence shown here is derived from an EMBL/GenBank/DDBJ whole genome shotgun (WGS) entry which is preliminary data.</text>
</comment>
<name>A0AAW1YNE2_RUBAR</name>
<dbReference type="AlphaFoldDB" id="A0AAW1YNE2"/>
<reference evidence="3 4" key="1">
    <citation type="journal article" date="2023" name="G3 (Bethesda)">
        <title>A chromosome-length genome assembly and annotation of blackberry (Rubus argutus, cv. 'Hillquist').</title>
        <authorList>
            <person name="Bruna T."/>
            <person name="Aryal R."/>
            <person name="Dudchenko O."/>
            <person name="Sargent D.J."/>
            <person name="Mead D."/>
            <person name="Buti M."/>
            <person name="Cavallini A."/>
            <person name="Hytonen T."/>
            <person name="Andres J."/>
            <person name="Pham M."/>
            <person name="Weisz D."/>
            <person name="Mascagni F."/>
            <person name="Usai G."/>
            <person name="Natali L."/>
            <person name="Bassil N."/>
            <person name="Fernandez G.E."/>
            <person name="Lomsadze A."/>
            <person name="Armour M."/>
            <person name="Olukolu B."/>
            <person name="Poorten T."/>
            <person name="Britton C."/>
            <person name="Davik J."/>
            <person name="Ashrafi H."/>
            <person name="Aiden E.L."/>
            <person name="Borodovsky M."/>
            <person name="Worthington M."/>
        </authorList>
    </citation>
    <scope>NUCLEOTIDE SEQUENCE [LARGE SCALE GENOMIC DNA]</scope>
    <source>
        <strain evidence="3">PI 553951</strain>
    </source>
</reference>
<feature type="compositionally biased region" description="Polar residues" evidence="1">
    <location>
        <begin position="149"/>
        <end position="161"/>
    </location>
</feature>
<evidence type="ECO:0000256" key="1">
    <source>
        <dbReference type="SAM" id="MobiDB-lite"/>
    </source>
</evidence>
<evidence type="ECO:0000313" key="4">
    <source>
        <dbReference type="Proteomes" id="UP001457282"/>
    </source>
</evidence>
<dbReference type="PANTHER" id="PTHR34964">
    <property type="entry name" value="MEMBRANE LIPOPROTEIN-RELATED"/>
    <property type="match status" value="1"/>
</dbReference>
<evidence type="ECO:0000313" key="3">
    <source>
        <dbReference type="EMBL" id="KAK9950146.1"/>
    </source>
</evidence>
<feature type="compositionally biased region" description="Basic and acidic residues" evidence="1">
    <location>
        <begin position="118"/>
        <end position="130"/>
    </location>
</feature>
<organism evidence="3 4">
    <name type="scientific">Rubus argutus</name>
    <name type="common">Southern blackberry</name>
    <dbReference type="NCBI Taxonomy" id="59490"/>
    <lineage>
        <taxon>Eukaryota</taxon>
        <taxon>Viridiplantae</taxon>
        <taxon>Streptophyta</taxon>
        <taxon>Embryophyta</taxon>
        <taxon>Tracheophyta</taxon>
        <taxon>Spermatophyta</taxon>
        <taxon>Magnoliopsida</taxon>
        <taxon>eudicotyledons</taxon>
        <taxon>Gunneridae</taxon>
        <taxon>Pentapetalae</taxon>
        <taxon>rosids</taxon>
        <taxon>fabids</taxon>
        <taxon>Rosales</taxon>
        <taxon>Rosaceae</taxon>
        <taxon>Rosoideae</taxon>
        <taxon>Rosoideae incertae sedis</taxon>
        <taxon>Rubus</taxon>
    </lineage>
</organism>
<proteinExistence type="predicted"/>
<gene>
    <name evidence="3" type="ORF">M0R45_005648</name>
</gene>
<keyword evidence="2" id="KW-1133">Transmembrane helix</keyword>
<keyword evidence="2" id="KW-0472">Membrane</keyword>
<feature type="region of interest" description="Disordered" evidence="1">
    <location>
        <begin position="114"/>
        <end position="174"/>
    </location>
</feature>
<feature type="transmembrane region" description="Helical" evidence="2">
    <location>
        <begin position="60"/>
        <end position="82"/>
    </location>
</feature>
<sequence>MAVYEGQSDDGGGGGGGGSGASFIWIVSCFLFVSILAGGGCLLMYIIIPHEPGTMSWLPITGVALVCLPWLFWFLTFIYRVVSRISKNNSNSGGGAAVANINTVAAANAIASSSESNEVTRDQRLSDGHGRGVGSVGGQQAHGNGIAKRSNSSLTNQSLASHESELPLASSMAS</sequence>
<evidence type="ECO:0000256" key="2">
    <source>
        <dbReference type="SAM" id="Phobius"/>
    </source>
</evidence>
<keyword evidence="4" id="KW-1185">Reference proteome</keyword>
<dbReference type="Proteomes" id="UP001457282">
    <property type="component" value="Unassembled WGS sequence"/>
</dbReference>